<dbReference type="InterPro" id="IPR011989">
    <property type="entry name" value="ARM-like"/>
</dbReference>
<dbReference type="Gene3D" id="1.25.10.10">
    <property type="entry name" value="Leucine-rich Repeat Variant"/>
    <property type="match status" value="1"/>
</dbReference>
<name>A0AAQ3KPP2_9LILI</name>
<dbReference type="SUPFAM" id="SSF48371">
    <property type="entry name" value="ARM repeat"/>
    <property type="match status" value="1"/>
</dbReference>
<proteinExistence type="inferred from homology"/>
<dbReference type="PROSITE" id="PS50077">
    <property type="entry name" value="HEAT_REPEAT"/>
    <property type="match status" value="1"/>
</dbReference>
<gene>
    <name evidence="4" type="ORF">Cni_G21301</name>
</gene>
<dbReference type="GO" id="GO:0046785">
    <property type="term" value="P:microtubule polymerization"/>
    <property type="evidence" value="ECO:0007669"/>
    <property type="project" value="InterPro"/>
</dbReference>
<organism evidence="4 5">
    <name type="scientific">Canna indica</name>
    <name type="common">Indian-shot</name>
    <dbReference type="NCBI Taxonomy" id="4628"/>
    <lineage>
        <taxon>Eukaryota</taxon>
        <taxon>Viridiplantae</taxon>
        <taxon>Streptophyta</taxon>
        <taxon>Embryophyta</taxon>
        <taxon>Tracheophyta</taxon>
        <taxon>Spermatophyta</taxon>
        <taxon>Magnoliopsida</taxon>
        <taxon>Liliopsida</taxon>
        <taxon>Zingiberales</taxon>
        <taxon>Cannaceae</taxon>
        <taxon>Canna</taxon>
    </lineage>
</organism>
<dbReference type="FunFam" id="1.25.10.10:FF:002097">
    <property type="entry name" value="Uncharacterized protein"/>
    <property type="match status" value="1"/>
</dbReference>
<keyword evidence="1" id="KW-0677">Repeat</keyword>
<dbReference type="GO" id="GO:0030951">
    <property type="term" value="P:establishment or maintenance of microtubule cytoskeleton polarity"/>
    <property type="evidence" value="ECO:0007669"/>
    <property type="project" value="InterPro"/>
</dbReference>
<dbReference type="AlphaFoldDB" id="A0AAQ3KPP2"/>
<evidence type="ECO:0000256" key="3">
    <source>
        <dbReference type="PROSITE-ProRule" id="PRU00103"/>
    </source>
</evidence>
<comment type="similarity">
    <text evidence="2">Belongs to the TOG/XMAP215 family.</text>
</comment>
<feature type="repeat" description="HEAT" evidence="3">
    <location>
        <begin position="56"/>
        <end position="94"/>
    </location>
</feature>
<dbReference type="Proteomes" id="UP001327560">
    <property type="component" value="Chromosome 6"/>
</dbReference>
<dbReference type="GO" id="GO:0061863">
    <property type="term" value="F:microtubule plus end polymerase"/>
    <property type="evidence" value="ECO:0007669"/>
    <property type="project" value="InterPro"/>
</dbReference>
<accession>A0AAQ3KPP2</accession>
<evidence type="ECO:0000256" key="1">
    <source>
        <dbReference type="ARBA" id="ARBA00022737"/>
    </source>
</evidence>
<dbReference type="PANTHER" id="PTHR12609">
    <property type="entry name" value="MICROTUBULE ASSOCIATED PROTEIN XMAP215"/>
    <property type="match status" value="1"/>
</dbReference>
<dbReference type="Pfam" id="PF02985">
    <property type="entry name" value="HEAT"/>
    <property type="match status" value="1"/>
</dbReference>
<dbReference type="InterPro" id="IPR021133">
    <property type="entry name" value="HEAT_type_2"/>
</dbReference>
<sequence length="137" mass="15249">MGFLLYSKGSIVVVTADVKVAVKNKVPLVRSLTLNWLTFFIETNNKATILKMHKDYVPIFLESLNDGTPEVRDAAFAALAAIAKMVGMRPLERSLEKLDDVRKKKLSDMIGNGEASTSGSGHIAERSMNFMNHHKYH</sequence>
<dbReference type="GO" id="GO:0007051">
    <property type="term" value="P:spindle organization"/>
    <property type="evidence" value="ECO:0007669"/>
    <property type="project" value="InterPro"/>
</dbReference>
<evidence type="ECO:0000313" key="4">
    <source>
        <dbReference type="EMBL" id="WOL12534.1"/>
    </source>
</evidence>
<keyword evidence="5" id="KW-1185">Reference proteome</keyword>
<evidence type="ECO:0000313" key="5">
    <source>
        <dbReference type="Proteomes" id="UP001327560"/>
    </source>
</evidence>
<dbReference type="EMBL" id="CP136895">
    <property type="protein sequence ID" value="WOL12534.1"/>
    <property type="molecule type" value="Genomic_DNA"/>
</dbReference>
<dbReference type="InterPro" id="IPR016024">
    <property type="entry name" value="ARM-type_fold"/>
</dbReference>
<dbReference type="GO" id="GO:0051010">
    <property type="term" value="F:microtubule plus-end binding"/>
    <property type="evidence" value="ECO:0007669"/>
    <property type="project" value="InterPro"/>
</dbReference>
<dbReference type="InterPro" id="IPR000357">
    <property type="entry name" value="HEAT"/>
</dbReference>
<reference evidence="4 5" key="1">
    <citation type="submission" date="2023-10" db="EMBL/GenBank/DDBJ databases">
        <title>Chromosome-scale genome assembly provides insights into flower coloration mechanisms of Canna indica.</title>
        <authorList>
            <person name="Li C."/>
        </authorList>
    </citation>
    <scope>NUCLEOTIDE SEQUENCE [LARGE SCALE GENOMIC DNA]</scope>
    <source>
        <tissue evidence="4">Flower</tissue>
    </source>
</reference>
<dbReference type="InterPro" id="IPR045110">
    <property type="entry name" value="XMAP215"/>
</dbReference>
<evidence type="ECO:0000256" key="2">
    <source>
        <dbReference type="ARBA" id="ARBA00025722"/>
    </source>
</evidence>
<protein>
    <submittedName>
        <fullName evidence="4">Protein MOR1</fullName>
    </submittedName>
</protein>